<dbReference type="Proteomes" id="UP001590950">
    <property type="component" value="Unassembled WGS sequence"/>
</dbReference>
<keyword evidence="3" id="KW-1185">Reference proteome</keyword>
<organism evidence="2 3">
    <name type="scientific">Stereocaulon virgatum</name>
    <dbReference type="NCBI Taxonomy" id="373712"/>
    <lineage>
        <taxon>Eukaryota</taxon>
        <taxon>Fungi</taxon>
        <taxon>Dikarya</taxon>
        <taxon>Ascomycota</taxon>
        <taxon>Pezizomycotina</taxon>
        <taxon>Lecanoromycetes</taxon>
        <taxon>OSLEUM clade</taxon>
        <taxon>Lecanoromycetidae</taxon>
        <taxon>Lecanorales</taxon>
        <taxon>Lecanorineae</taxon>
        <taxon>Stereocaulaceae</taxon>
        <taxon>Stereocaulon</taxon>
    </lineage>
</organism>
<evidence type="ECO:0000256" key="1">
    <source>
        <dbReference type="SAM" id="MobiDB-lite"/>
    </source>
</evidence>
<comment type="caution">
    <text evidence="2">The sequence shown here is derived from an EMBL/GenBank/DDBJ whole genome shotgun (WGS) entry which is preliminary data.</text>
</comment>
<protein>
    <submittedName>
        <fullName evidence="2">Uncharacterized protein</fullName>
    </submittedName>
</protein>
<name>A0ABR4AEN2_9LECA</name>
<accession>A0ABR4AEN2</accession>
<proteinExistence type="predicted"/>
<sequence length="144" mass="16560">MDDNMSHHRHLPLPPNSSSSPSLAHQECAPSTKPTNSDKEHSRHATNVLFSELLIHPLDTSTDHRFLMRILHHEILRCSRRPPTALLPKTLRHIDTEPKCGFHSPPKHNGFPFCDTYRQARFYFGHKVSRAESCGNFSSRLRTF</sequence>
<evidence type="ECO:0000313" key="3">
    <source>
        <dbReference type="Proteomes" id="UP001590950"/>
    </source>
</evidence>
<gene>
    <name evidence="2" type="ORF">N7G274_003466</name>
</gene>
<dbReference type="EMBL" id="JBEFKJ010000010">
    <property type="protein sequence ID" value="KAL2043946.1"/>
    <property type="molecule type" value="Genomic_DNA"/>
</dbReference>
<feature type="region of interest" description="Disordered" evidence="1">
    <location>
        <begin position="1"/>
        <end position="43"/>
    </location>
</feature>
<evidence type="ECO:0000313" key="2">
    <source>
        <dbReference type="EMBL" id="KAL2043946.1"/>
    </source>
</evidence>
<reference evidence="2 3" key="1">
    <citation type="submission" date="2024-09" db="EMBL/GenBank/DDBJ databases">
        <title>Rethinking Asexuality: The Enigmatic Case of Functional Sexual Genes in Lepraria (Stereocaulaceae).</title>
        <authorList>
            <person name="Doellman M."/>
            <person name="Sun Y."/>
            <person name="Barcenas-Pena A."/>
            <person name="Lumbsch H.T."/>
            <person name="Grewe F."/>
        </authorList>
    </citation>
    <scope>NUCLEOTIDE SEQUENCE [LARGE SCALE GENOMIC DNA]</scope>
    <source>
        <strain evidence="2 3">Mercado 3170</strain>
    </source>
</reference>